<evidence type="ECO:0000256" key="8">
    <source>
        <dbReference type="ARBA" id="ARBA00023144"/>
    </source>
</evidence>
<evidence type="ECO:0000256" key="10">
    <source>
        <dbReference type="ARBA" id="ARBA00031367"/>
    </source>
</evidence>
<gene>
    <name evidence="13" type="ORF">LARV_01039</name>
</gene>
<keyword evidence="8" id="KW-0299">Galactose metabolism</keyword>
<dbReference type="EMBL" id="DF967972">
    <property type="protein sequence ID" value="GAP13286.1"/>
    <property type="molecule type" value="Genomic_DNA"/>
</dbReference>
<evidence type="ECO:0000256" key="2">
    <source>
        <dbReference type="ARBA" id="ARBA00001911"/>
    </source>
</evidence>
<comment type="similarity">
    <text evidence="4">Belongs to the NAD(P)-dependent epimerase/dehydratase family.</text>
</comment>
<name>A0A0S7BFL0_9CHLR</name>
<evidence type="ECO:0000256" key="7">
    <source>
        <dbReference type="ARBA" id="ARBA00023027"/>
    </source>
</evidence>
<evidence type="ECO:0000256" key="3">
    <source>
        <dbReference type="ARBA" id="ARBA00004947"/>
    </source>
</evidence>
<evidence type="ECO:0000259" key="12">
    <source>
        <dbReference type="Pfam" id="PF01370"/>
    </source>
</evidence>
<dbReference type="PANTHER" id="PTHR43725">
    <property type="entry name" value="UDP-GLUCOSE 4-EPIMERASE"/>
    <property type="match status" value="1"/>
</dbReference>
<dbReference type="STRING" id="360412.LARV_01039"/>
<proteinExistence type="inferred from homology"/>
<dbReference type="PANTHER" id="PTHR43725:SF47">
    <property type="entry name" value="UDP-GLUCOSE 4-EPIMERASE"/>
    <property type="match status" value="1"/>
</dbReference>
<dbReference type="Pfam" id="PF01370">
    <property type="entry name" value="Epimerase"/>
    <property type="match status" value="1"/>
</dbReference>
<keyword evidence="7" id="KW-0520">NAD</keyword>
<dbReference type="SUPFAM" id="SSF51735">
    <property type="entry name" value="NAD(P)-binding Rossmann-fold domains"/>
    <property type="match status" value="1"/>
</dbReference>
<comment type="catalytic activity">
    <reaction evidence="1">
        <text>UDP-alpha-D-glucose = UDP-alpha-D-galactose</text>
        <dbReference type="Rhea" id="RHEA:22168"/>
        <dbReference type="ChEBI" id="CHEBI:58885"/>
        <dbReference type="ChEBI" id="CHEBI:66914"/>
        <dbReference type="EC" id="5.1.3.2"/>
    </reaction>
</comment>
<sequence length="336" mass="36959">MKILITGGAGYIGSTIASALEDAGHTPVILDSLVTGKAEFTRGRVFYRGDIADEALLKRIFSEHPDISATIHCAALIVVPDSTARPYEYYTENVAKSLVLFRSLRDLGCKRVVFSSSASLYDLVPGFMVTEESPLKPGSPYARTKYMMEMILHDFCAAYGMQGIALRYFNPIGADPQLRTGLPLKEPSLVLGRLVMTALGQLPEFLITGTDYPTRDGTGVRDYLHVWDLAQAHLAAVLDFDGVFQRAGNPPDNYLVINLGTGKGVTVREMVTAFEKVWGKPIHKREAPPRPGDVAGAYANADTAKRLLGWETRFTIEDGIRDALRWGDKRKEVLGY</sequence>
<dbReference type="Gene3D" id="3.90.25.10">
    <property type="entry name" value="UDP-galactose 4-epimerase, domain 1"/>
    <property type="match status" value="1"/>
</dbReference>
<dbReference type="AlphaFoldDB" id="A0A0S7BFL0"/>
<evidence type="ECO:0000313" key="13">
    <source>
        <dbReference type="EMBL" id="GAP13286.1"/>
    </source>
</evidence>
<feature type="domain" description="NAD-dependent epimerase/dehydratase" evidence="12">
    <location>
        <begin position="3"/>
        <end position="239"/>
    </location>
</feature>
<protein>
    <recommendedName>
        <fullName evidence="6">UDP-glucose 4-epimerase</fullName>
        <ecNumber evidence="5">5.1.3.2</ecNumber>
    </recommendedName>
    <alternativeName>
        <fullName evidence="11">Galactowaldenase</fullName>
    </alternativeName>
    <alternativeName>
        <fullName evidence="10">UDP-galactose 4-epimerase</fullName>
    </alternativeName>
</protein>
<dbReference type="EC" id="5.1.3.2" evidence="5"/>
<dbReference type="OrthoDB" id="9803061at2"/>
<evidence type="ECO:0000256" key="5">
    <source>
        <dbReference type="ARBA" id="ARBA00013189"/>
    </source>
</evidence>
<dbReference type="InterPro" id="IPR005886">
    <property type="entry name" value="UDP_G4E"/>
</dbReference>
<dbReference type="GO" id="GO:0006012">
    <property type="term" value="P:galactose metabolic process"/>
    <property type="evidence" value="ECO:0007669"/>
    <property type="project" value="UniProtKB-UniPathway"/>
</dbReference>
<dbReference type="Gene3D" id="3.40.50.720">
    <property type="entry name" value="NAD(P)-binding Rossmann-like Domain"/>
    <property type="match status" value="1"/>
</dbReference>
<keyword evidence="9" id="KW-0413">Isomerase</keyword>
<evidence type="ECO:0000313" key="14">
    <source>
        <dbReference type="Proteomes" id="UP000055060"/>
    </source>
</evidence>
<dbReference type="RefSeq" id="WP_075072633.1">
    <property type="nucleotide sequence ID" value="NZ_DF967972.1"/>
</dbReference>
<dbReference type="PRINTS" id="PR01713">
    <property type="entry name" value="NUCEPIMERASE"/>
</dbReference>
<keyword evidence="8" id="KW-0119">Carbohydrate metabolism</keyword>
<reference evidence="13" key="1">
    <citation type="submission" date="2015-07" db="EMBL/GenBank/DDBJ databases">
        <title>Draft Genome Sequences of Anaerolinea thermolimosa IMO-1, Bellilinea caldifistulae GOMI-1, Leptolinea tardivitalis YMTK-2, Levilinea saccharolytica KIBI-1,Longilinea arvoryzae KOME-1, Previously Described as Members of the Anaerolineaceae (Chloroflexi).</title>
        <authorList>
            <person name="Sekiguchi Y."/>
            <person name="Ohashi A."/>
            <person name="Matsuura N."/>
            <person name="Tourlousse M.D."/>
        </authorList>
    </citation>
    <scope>NUCLEOTIDE SEQUENCE [LARGE SCALE GENOMIC DNA]</scope>
    <source>
        <strain evidence="13">KOME-1</strain>
    </source>
</reference>
<dbReference type="GO" id="GO:0005829">
    <property type="term" value="C:cytosol"/>
    <property type="evidence" value="ECO:0007669"/>
    <property type="project" value="TreeGrafter"/>
</dbReference>
<evidence type="ECO:0000256" key="1">
    <source>
        <dbReference type="ARBA" id="ARBA00000083"/>
    </source>
</evidence>
<comment type="cofactor">
    <cofactor evidence="2">
        <name>NAD(+)</name>
        <dbReference type="ChEBI" id="CHEBI:57540"/>
    </cofactor>
</comment>
<dbReference type="InterPro" id="IPR001509">
    <property type="entry name" value="Epimerase_deHydtase"/>
</dbReference>
<dbReference type="InterPro" id="IPR036291">
    <property type="entry name" value="NAD(P)-bd_dom_sf"/>
</dbReference>
<keyword evidence="14" id="KW-1185">Reference proteome</keyword>
<dbReference type="Proteomes" id="UP000055060">
    <property type="component" value="Unassembled WGS sequence"/>
</dbReference>
<evidence type="ECO:0000256" key="9">
    <source>
        <dbReference type="ARBA" id="ARBA00023235"/>
    </source>
</evidence>
<dbReference type="NCBIfam" id="TIGR01179">
    <property type="entry name" value="galE"/>
    <property type="match status" value="1"/>
</dbReference>
<accession>A0A0S7BFL0</accession>
<evidence type="ECO:0000256" key="6">
    <source>
        <dbReference type="ARBA" id="ARBA00018569"/>
    </source>
</evidence>
<dbReference type="GO" id="GO:0003978">
    <property type="term" value="F:UDP-glucose 4-epimerase activity"/>
    <property type="evidence" value="ECO:0007669"/>
    <property type="project" value="UniProtKB-EC"/>
</dbReference>
<organism evidence="13">
    <name type="scientific">Longilinea arvoryzae</name>
    <dbReference type="NCBI Taxonomy" id="360412"/>
    <lineage>
        <taxon>Bacteria</taxon>
        <taxon>Bacillati</taxon>
        <taxon>Chloroflexota</taxon>
        <taxon>Anaerolineae</taxon>
        <taxon>Anaerolineales</taxon>
        <taxon>Anaerolineaceae</taxon>
        <taxon>Longilinea</taxon>
    </lineage>
</organism>
<comment type="pathway">
    <text evidence="3">Carbohydrate metabolism; galactose metabolism.</text>
</comment>
<dbReference type="UniPathway" id="UPA00214"/>
<evidence type="ECO:0000256" key="4">
    <source>
        <dbReference type="ARBA" id="ARBA00007637"/>
    </source>
</evidence>
<evidence type="ECO:0000256" key="11">
    <source>
        <dbReference type="ARBA" id="ARBA00033067"/>
    </source>
</evidence>